<name>A0AA51UGN9_9EURY</name>
<dbReference type="Proteomes" id="UP001183006">
    <property type="component" value="Chromosome"/>
</dbReference>
<accession>A0AA51UGN9</accession>
<reference evidence="1" key="1">
    <citation type="submission" date="2023-08" db="EMBL/GenBank/DDBJ databases">
        <title>Methanolobus mangrovi sp. nov. and Methanolobus sediminis sp. nov, two novel methylotrophic methanogens isolated from mangrove sediments in China.</title>
        <authorList>
            <person name="Zhou J."/>
        </authorList>
    </citation>
    <scope>NUCLEOTIDE SEQUENCE</scope>
    <source>
        <strain evidence="1">FTZ2</strain>
    </source>
</reference>
<protein>
    <submittedName>
        <fullName evidence="1">CooT family nickel-binding protein</fullName>
    </submittedName>
</protein>
<dbReference type="EMBL" id="CP133594">
    <property type="protein sequence ID" value="WMW22628.1"/>
    <property type="molecule type" value="Genomic_DNA"/>
</dbReference>
<evidence type="ECO:0000313" key="1">
    <source>
        <dbReference type="EMBL" id="WMW22628.1"/>
    </source>
</evidence>
<dbReference type="KEGG" id="mmav:RE476_02085"/>
<sequence>MCELKVILINGETRNMIMESVTKMVVDGENIDLYGILGEKETVKGSIKEINFGTGEAIILHK</sequence>
<dbReference type="Pfam" id="PF10133">
    <property type="entry name" value="CooT"/>
    <property type="match status" value="1"/>
</dbReference>
<evidence type="ECO:0000313" key="2">
    <source>
        <dbReference type="Proteomes" id="UP001183006"/>
    </source>
</evidence>
<dbReference type="RefSeq" id="WP_309308725.1">
    <property type="nucleotide sequence ID" value="NZ_CP133594.1"/>
</dbReference>
<gene>
    <name evidence="1" type="ORF">RE476_02085</name>
</gene>
<dbReference type="InterPro" id="IPR019300">
    <property type="entry name" value="CooT"/>
</dbReference>
<organism evidence="1 2">
    <name type="scientific">Methanolobus mangrovi</name>
    <dbReference type="NCBI Taxonomy" id="3072977"/>
    <lineage>
        <taxon>Archaea</taxon>
        <taxon>Methanobacteriati</taxon>
        <taxon>Methanobacteriota</taxon>
        <taxon>Stenosarchaea group</taxon>
        <taxon>Methanomicrobia</taxon>
        <taxon>Methanosarcinales</taxon>
        <taxon>Methanosarcinaceae</taxon>
        <taxon>Methanolobus</taxon>
    </lineage>
</organism>
<proteinExistence type="predicted"/>
<keyword evidence="2" id="KW-1185">Reference proteome</keyword>
<dbReference type="AlphaFoldDB" id="A0AA51UGN9"/>
<dbReference type="GeneID" id="84228892"/>